<dbReference type="InterPro" id="IPR041581">
    <property type="entry name" value="Glyoxalase_6"/>
</dbReference>
<reference evidence="2 3" key="1">
    <citation type="submission" date="2018-10" db="EMBL/GenBank/DDBJ databases">
        <title>Sequencing the genomes of 1000 actinobacteria strains.</title>
        <authorList>
            <person name="Klenk H.-P."/>
        </authorList>
    </citation>
    <scope>NUCLEOTIDE SEQUENCE [LARGE SCALE GENOMIC DNA]</scope>
    <source>
        <strain evidence="2 3">DSM 43800</strain>
    </source>
</reference>
<evidence type="ECO:0000313" key="3">
    <source>
        <dbReference type="Proteomes" id="UP000282084"/>
    </source>
</evidence>
<dbReference type="EMBL" id="RBXO01000001">
    <property type="protein sequence ID" value="RKT56289.1"/>
    <property type="molecule type" value="Genomic_DNA"/>
</dbReference>
<dbReference type="PANTHER" id="PTHR35908:SF1">
    <property type="entry name" value="CONSERVED PROTEIN"/>
    <property type="match status" value="1"/>
</dbReference>
<dbReference type="Pfam" id="PF18029">
    <property type="entry name" value="Glyoxalase_6"/>
    <property type="match status" value="1"/>
</dbReference>
<dbReference type="OrthoDB" id="3212826at2"/>
<keyword evidence="3" id="KW-1185">Reference proteome</keyword>
<sequence>MTSRIIAIALDSPADHTALRGFWCAALDYRVSRTWRDAKGVEYAELSGDGPVLLLQPVDEPKRVKNRLHLDLAADGDRDAEVARLVGLGARVVDRDPELPWVVLADPAGNEFCVLPPR</sequence>
<organism evidence="2 3">
    <name type="scientific">Saccharothrix australiensis</name>
    <dbReference type="NCBI Taxonomy" id="2072"/>
    <lineage>
        <taxon>Bacteria</taxon>
        <taxon>Bacillati</taxon>
        <taxon>Actinomycetota</taxon>
        <taxon>Actinomycetes</taxon>
        <taxon>Pseudonocardiales</taxon>
        <taxon>Pseudonocardiaceae</taxon>
        <taxon>Saccharothrix</taxon>
    </lineage>
</organism>
<evidence type="ECO:0000259" key="1">
    <source>
        <dbReference type="Pfam" id="PF18029"/>
    </source>
</evidence>
<evidence type="ECO:0000313" key="2">
    <source>
        <dbReference type="EMBL" id="RKT56289.1"/>
    </source>
</evidence>
<feature type="domain" description="Glyoxalase-like" evidence="1">
    <location>
        <begin position="8"/>
        <end position="115"/>
    </location>
</feature>
<accession>A0A495W461</accession>
<dbReference type="InterPro" id="IPR029068">
    <property type="entry name" value="Glyas_Bleomycin-R_OHBP_Dase"/>
</dbReference>
<protein>
    <recommendedName>
        <fullName evidence="1">Glyoxalase-like domain-containing protein</fullName>
    </recommendedName>
</protein>
<dbReference type="Proteomes" id="UP000282084">
    <property type="component" value="Unassembled WGS sequence"/>
</dbReference>
<dbReference type="PANTHER" id="PTHR35908">
    <property type="entry name" value="HYPOTHETICAL FUSION PROTEIN"/>
    <property type="match status" value="1"/>
</dbReference>
<gene>
    <name evidence="2" type="ORF">C8E97_4982</name>
</gene>
<dbReference type="Gene3D" id="3.10.180.10">
    <property type="entry name" value="2,3-Dihydroxybiphenyl 1,2-Dioxygenase, domain 1"/>
    <property type="match status" value="1"/>
</dbReference>
<proteinExistence type="predicted"/>
<dbReference type="CDD" id="cd06587">
    <property type="entry name" value="VOC"/>
    <property type="match status" value="1"/>
</dbReference>
<name>A0A495W461_9PSEU</name>
<dbReference type="RefSeq" id="WP_121007881.1">
    <property type="nucleotide sequence ID" value="NZ_RBXO01000001.1"/>
</dbReference>
<comment type="caution">
    <text evidence="2">The sequence shown here is derived from an EMBL/GenBank/DDBJ whole genome shotgun (WGS) entry which is preliminary data.</text>
</comment>
<dbReference type="SUPFAM" id="SSF54593">
    <property type="entry name" value="Glyoxalase/Bleomycin resistance protein/Dihydroxybiphenyl dioxygenase"/>
    <property type="match status" value="1"/>
</dbReference>
<dbReference type="AlphaFoldDB" id="A0A495W461"/>